<protein>
    <submittedName>
        <fullName evidence="3">Asparagine synthase</fullName>
    </submittedName>
</protein>
<dbReference type="OrthoDB" id="5118185at2"/>
<evidence type="ECO:0000313" key="3">
    <source>
        <dbReference type="EMBL" id="KAB1642157.1"/>
    </source>
</evidence>
<dbReference type="Proteomes" id="UP000433493">
    <property type="component" value="Unassembled WGS sequence"/>
</dbReference>
<gene>
    <name evidence="3" type="ORF">F8O05_10045</name>
</gene>
<feature type="coiled-coil region" evidence="1">
    <location>
        <begin position="56"/>
        <end position="83"/>
    </location>
</feature>
<dbReference type="EMBL" id="WBKB01000006">
    <property type="protein sequence ID" value="KAB1642157.1"/>
    <property type="molecule type" value="Genomic_DNA"/>
</dbReference>
<feature type="region of interest" description="Disordered" evidence="2">
    <location>
        <begin position="192"/>
        <end position="229"/>
    </location>
</feature>
<proteinExistence type="predicted"/>
<name>A0A7J5BAW4_9MICO</name>
<comment type="caution">
    <text evidence="3">The sequence shown here is derived from an EMBL/GenBank/DDBJ whole genome shotgun (WGS) entry which is preliminary data.</text>
</comment>
<keyword evidence="1" id="KW-0175">Coiled coil</keyword>
<reference evidence="3 4" key="1">
    <citation type="submission" date="2019-09" db="EMBL/GenBank/DDBJ databases">
        <title>Phylogeny of genus Pseudoclavibacter and closely related genus.</title>
        <authorList>
            <person name="Li Y."/>
        </authorList>
    </citation>
    <scope>NUCLEOTIDE SEQUENCE [LARGE SCALE GENOMIC DNA]</scope>
    <source>
        <strain evidence="3 4">KCTC 13959</strain>
    </source>
</reference>
<evidence type="ECO:0000256" key="2">
    <source>
        <dbReference type="SAM" id="MobiDB-lite"/>
    </source>
</evidence>
<accession>A0A7J5BAW4</accession>
<organism evidence="3 4">
    <name type="scientific">Gulosibacter chungangensis</name>
    <dbReference type="NCBI Taxonomy" id="979746"/>
    <lineage>
        <taxon>Bacteria</taxon>
        <taxon>Bacillati</taxon>
        <taxon>Actinomycetota</taxon>
        <taxon>Actinomycetes</taxon>
        <taxon>Micrococcales</taxon>
        <taxon>Microbacteriaceae</taxon>
        <taxon>Gulosibacter</taxon>
    </lineage>
</organism>
<evidence type="ECO:0000256" key="1">
    <source>
        <dbReference type="SAM" id="Coils"/>
    </source>
</evidence>
<feature type="compositionally biased region" description="Polar residues" evidence="2">
    <location>
        <begin position="209"/>
        <end position="218"/>
    </location>
</feature>
<keyword evidence="4" id="KW-1185">Reference proteome</keyword>
<evidence type="ECO:0000313" key="4">
    <source>
        <dbReference type="Proteomes" id="UP000433493"/>
    </source>
</evidence>
<feature type="compositionally biased region" description="Basic and acidic residues" evidence="2">
    <location>
        <begin position="198"/>
        <end position="208"/>
    </location>
</feature>
<dbReference type="AlphaFoldDB" id="A0A7J5BAW4"/>
<sequence length="229" mass="26292">MPEPEESKQPTSEQIATEGVFIASATTRLAVKNRILVDTLSGDVNFTVAQYVEFARETLRDLARESEAEVVRLETMMQKAKRRRSRPMSMHDYQKADLGNLKHRRDQADLVAHKLRERAADTEAVEELVRVAHEAAWGEISRNIQFNLDSEFARVGELTEEESEARAERMQDVLRVDLPKLEKDLRILKKRQAAAQRQAEKEEAHKSAGDSTSEQQGLLSRIWQRIRSR</sequence>
<dbReference type="RefSeq" id="WP_158052612.1">
    <property type="nucleotide sequence ID" value="NZ_WBKB01000006.1"/>
</dbReference>